<dbReference type="GO" id="GO:0033202">
    <property type="term" value="C:DNA helicase complex"/>
    <property type="evidence" value="ECO:0007669"/>
    <property type="project" value="TreeGrafter"/>
</dbReference>
<proteinExistence type="inferred from homology"/>
<feature type="domain" description="UvrD-like helicase ATP-binding" evidence="12">
    <location>
        <begin position="6"/>
        <end position="292"/>
    </location>
</feature>
<evidence type="ECO:0000256" key="2">
    <source>
        <dbReference type="ARBA" id="ARBA00022741"/>
    </source>
</evidence>
<evidence type="ECO:0000259" key="12">
    <source>
        <dbReference type="PROSITE" id="PS51198"/>
    </source>
</evidence>
<evidence type="ECO:0000259" key="13">
    <source>
        <dbReference type="PROSITE" id="PS51217"/>
    </source>
</evidence>
<dbReference type="Gene3D" id="1.10.10.160">
    <property type="match status" value="1"/>
</dbReference>
<evidence type="ECO:0000256" key="1">
    <source>
        <dbReference type="ARBA" id="ARBA00009922"/>
    </source>
</evidence>
<reference evidence="14 15" key="1">
    <citation type="submission" date="2017-09" db="EMBL/GenBank/DDBJ databases">
        <title>Depth-based differentiation of microbial function through sediment-hosted aquifers and enrichment of novel symbionts in the deep terrestrial subsurface.</title>
        <authorList>
            <person name="Probst A.J."/>
            <person name="Ladd B."/>
            <person name="Jarett J.K."/>
            <person name="Geller-Mcgrath D.E."/>
            <person name="Sieber C.M."/>
            <person name="Emerson J.B."/>
            <person name="Anantharaman K."/>
            <person name="Thomas B.C."/>
            <person name="Malmstrom R."/>
            <person name="Stieglmeier M."/>
            <person name="Klingl A."/>
            <person name="Woyke T."/>
            <person name="Ryan C.M."/>
            <person name="Banfield J.F."/>
        </authorList>
    </citation>
    <scope>NUCLEOTIDE SEQUENCE [LARGE SCALE GENOMIC DNA]</scope>
    <source>
        <strain evidence="14">CG10_big_fil_rev_8_21_14_0_10_42_12</strain>
    </source>
</reference>
<keyword evidence="7" id="KW-0413">Isomerase</keyword>
<dbReference type="EMBL" id="PCXL01000026">
    <property type="protein sequence ID" value="PIR37282.1"/>
    <property type="molecule type" value="Genomic_DNA"/>
</dbReference>
<dbReference type="EC" id="5.6.2.4" evidence="9"/>
<dbReference type="GO" id="GO:0005829">
    <property type="term" value="C:cytosol"/>
    <property type="evidence" value="ECO:0007669"/>
    <property type="project" value="TreeGrafter"/>
</dbReference>
<dbReference type="AlphaFoldDB" id="A0A2H0QSM1"/>
<dbReference type="PANTHER" id="PTHR11070:SF2">
    <property type="entry name" value="ATP-DEPENDENT DNA HELICASE SRS2"/>
    <property type="match status" value="1"/>
</dbReference>
<keyword evidence="2 11" id="KW-0547">Nucleotide-binding</keyword>
<dbReference type="InterPro" id="IPR013986">
    <property type="entry name" value="DExx_box_DNA_helicase_dom_sf"/>
</dbReference>
<feature type="domain" description="UvrD-like helicase C-terminal" evidence="13">
    <location>
        <begin position="293"/>
        <end position="550"/>
    </location>
</feature>
<evidence type="ECO:0000313" key="14">
    <source>
        <dbReference type="EMBL" id="PIR37282.1"/>
    </source>
</evidence>
<evidence type="ECO:0000256" key="11">
    <source>
        <dbReference type="PROSITE-ProRule" id="PRU00560"/>
    </source>
</evidence>
<dbReference type="Proteomes" id="UP000231333">
    <property type="component" value="Unassembled WGS sequence"/>
</dbReference>
<dbReference type="GO" id="GO:0000725">
    <property type="term" value="P:recombinational repair"/>
    <property type="evidence" value="ECO:0007669"/>
    <property type="project" value="TreeGrafter"/>
</dbReference>
<dbReference type="Gene3D" id="3.40.50.300">
    <property type="entry name" value="P-loop containing nucleotide triphosphate hydrolases"/>
    <property type="match status" value="2"/>
</dbReference>
<keyword evidence="4 11" id="KW-0347">Helicase</keyword>
<evidence type="ECO:0000256" key="8">
    <source>
        <dbReference type="ARBA" id="ARBA00034617"/>
    </source>
</evidence>
<dbReference type="InterPro" id="IPR014017">
    <property type="entry name" value="DNA_helicase_UvrD-like_C"/>
</dbReference>
<dbReference type="Pfam" id="PF00580">
    <property type="entry name" value="UvrD-helicase"/>
    <property type="match status" value="1"/>
</dbReference>
<name>A0A2H0QSM1_9BACT</name>
<dbReference type="CDD" id="cd18807">
    <property type="entry name" value="SF1_C_UvrD"/>
    <property type="match status" value="1"/>
</dbReference>
<dbReference type="InterPro" id="IPR014016">
    <property type="entry name" value="UvrD-like_ATP-bd"/>
</dbReference>
<dbReference type="CDD" id="cd17932">
    <property type="entry name" value="DEXQc_UvrD"/>
    <property type="match status" value="1"/>
</dbReference>
<evidence type="ECO:0000256" key="3">
    <source>
        <dbReference type="ARBA" id="ARBA00022801"/>
    </source>
</evidence>
<organism evidence="14 15">
    <name type="scientific">Candidatus Zambryskibacteria bacterium CG10_big_fil_rev_8_21_14_0_10_42_12</name>
    <dbReference type="NCBI Taxonomy" id="1975115"/>
    <lineage>
        <taxon>Bacteria</taxon>
        <taxon>Candidatus Zambryskiibacteriota</taxon>
    </lineage>
</organism>
<dbReference type="GO" id="GO:0005524">
    <property type="term" value="F:ATP binding"/>
    <property type="evidence" value="ECO:0007669"/>
    <property type="project" value="UniProtKB-UniRule"/>
</dbReference>
<evidence type="ECO:0000256" key="7">
    <source>
        <dbReference type="ARBA" id="ARBA00023235"/>
    </source>
</evidence>
<evidence type="ECO:0000256" key="9">
    <source>
        <dbReference type="ARBA" id="ARBA00034808"/>
    </source>
</evidence>
<dbReference type="GO" id="GO:0043138">
    <property type="term" value="F:3'-5' DNA helicase activity"/>
    <property type="evidence" value="ECO:0007669"/>
    <property type="project" value="UniProtKB-EC"/>
</dbReference>
<dbReference type="InterPro" id="IPR000212">
    <property type="entry name" value="DNA_helicase_UvrD/REP"/>
</dbReference>
<accession>A0A2H0QSM1</accession>
<dbReference type="Gene3D" id="1.10.486.10">
    <property type="entry name" value="PCRA, domain 4"/>
    <property type="match status" value="1"/>
</dbReference>
<dbReference type="PANTHER" id="PTHR11070">
    <property type="entry name" value="UVRD / RECB / PCRA DNA HELICASE FAMILY MEMBER"/>
    <property type="match status" value="1"/>
</dbReference>
<sequence>MLTHLDGLNDSQQEAVTTIDGPLLVVAGAGSGKTKTLIHRMKHIVHSGIDPRHILAITFTNKAAREMNERFGLGERERYYSNTPFIGTFHSLGVKILQTEHDAINRPKHFTIFDREDTKRALKEAMRQTGYDPKQLDVNKVLAVLSRKKSASVSVKRFADELGGGNAYNRQFMEAVYEVWGAYERILEKEGALDFDDLLLKTAALLEANSEIRNKYQKIWSHIHIDEYQDTNAVQYTIAKLLAGNTAHICAVGDADQSIYSWRGADISNILNFERDFPQAKIVKLETNYRSTKNILGAAGSVIKNNKERIDKKLDTPNPEGDKLYLYGAYTESEEAKFVASESQKLIDEGVRPSEIAVLYRTNFQSRALEEAFLSAHIPYQLLGTKFFDRKEVKDVLSYIRAALNPDSNTDIARTINTPARGIGKVTLLKVLEGNEGDLAGKAQDAVKNFREILSDIKTQSETLPVSELVMFVFERSGIRDSFEELHDDEREERVMNVAELATLAQRYDHLPPLEAVSSFLMDVALQGDQDSLDETKDGVRLMTVHASKGLEFDVVFIVGLEEGLFPYKRPDDTGKDLEEERRLFYVAITRARKKVYLTYAMMRRVFGSTDMKDISSFINEIDQNLIEYSAVAAEPDSIDNKRKKGIESIFDIEF</sequence>
<comment type="similarity">
    <text evidence="1">Belongs to the helicase family. UvrD subfamily.</text>
</comment>
<dbReference type="PROSITE" id="PS51217">
    <property type="entry name" value="UVRD_HELICASE_CTER"/>
    <property type="match status" value="1"/>
</dbReference>
<comment type="catalytic activity">
    <reaction evidence="10">
        <text>ATP + H2O = ADP + phosphate + H(+)</text>
        <dbReference type="Rhea" id="RHEA:13065"/>
        <dbReference type="ChEBI" id="CHEBI:15377"/>
        <dbReference type="ChEBI" id="CHEBI:15378"/>
        <dbReference type="ChEBI" id="CHEBI:30616"/>
        <dbReference type="ChEBI" id="CHEBI:43474"/>
        <dbReference type="ChEBI" id="CHEBI:456216"/>
        <dbReference type="EC" id="5.6.2.4"/>
    </reaction>
</comment>
<protein>
    <recommendedName>
        <fullName evidence="9">DNA 3'-5' helicase</fullName>
        <ecNumber evidence="9">5.6.2.4</ecNumber>
    </recommendedName>
</protein>
<keyword evidence="3 11" id="KW-0378">Hydrolase</keyword>
<feature type="binding site" evidence="11">
    <location>
        <begin position="27"/>
        <end position="34"/>
    </location>
    <ligand>
        <name>ATP</name>
        <dbReference type="ChEBI" id="CHEBI:30616"/>
    </ligand>
</feature>
<dbReference type="GO" id="GO:0016887">
    <property type="term" value="F:ATP hydrolysis activity"/>
    <property type="evidence" value="ECO:0007669"/>
    <property type="project" value="RHEA"/>
</dbReference>
<dbReference type="Pfam" id="PF13361">
    <property type="entry name" value="UvrD_C"/>
    <property type="match status" value="1"/>
</dbReference>
<keyword evidence="5 11" id="KW-0067">ATP-binding</keyword>
<evidence type="ECO:0000256" key="10">
    <source>
        <dbReference type="ARBA" id="ARBA00048988"/>
    </source>
</evidence>
<dbReference type="SUPFAM" id="SSF52540">
    <property type="entry name" value="P-loop containing nucleoside triphosphate hydrolases"/>
    <property type="match status" value="1"/>
</dbReference>
<dbReference type="PROSITE" id="PS51198">
    <property type="entry name" value="UVRD_HELICASE_ATP_BIND"/>
    <property type="match status" value="1"/>
</dbReference>
<comment type="catalytic activity">
    <reaction evidence="8">
        <text>Couples ATP hydrolysis with the unwinding of duplex DNA by translocating in the 3'-5' direction.</text>
        <dbReference type="EC" id="5.6.2.4"/>
    </reaction>
</comment>
<evidence type="ECO:0000256" key="6">
    <source>
        <dbReference type="ARBA" id="ARBA00023125"/>
    </source>
</evidence>
<gene>
    <name evidence="14" type="ORF">COV34_03615</name>
</gene>
<comment type="caution">
    <text evidence="14">The sequence shown here is derived from an EMBL/GenBank/DDBJ whole genome shotgun (WGS) entry which is preliminary data.</text>
</comment>
<evidence type="ECO:0000256" key="5">
    <source>
        <dbReference type="ARBA" id="ARBA00022840"/>
    </source>
</evidence>
<keyword evidence="6" id="KW-0238">DNA-binding</keyword>
<dbReference type="GO" id="GO:0003677">
    <property type="term" value="F:DNA binding"/>
    <property type="evidence" value="ECO:0007669"/>
    <property type="project" value="UniProtKB-KW"/>
</dbReference>
<dbReference type="InterPro" id="IPR027417">
    <property type="entry name" value="P-loop_NTPase"/>
</dbReference>
<evidence type="ECO:0000313" key="15">
    <source>
        <dbReference type="Proteomes" id="UP000231333"/>
    </source>
</evidence>
<evidence type="ECO:0000256" key="4">
    <source>
        <dbReference type="ARBA" id="ARBA00022806"/>
    </source>
</evidence>